<organism evidence="6 8">
    <name type="scientific">Bathymodiolus azoricus thioautotrophic gill symbiont</name>
    <dbReference type="NCBI Taxonomy" id="235205"/>
    <lineage>
        <taxon>Bacteria</taxon>
        <taxon>Pseudomonadati</taxon>
        <taxon>Pseudomonadota</taxon>
        <taxon>Gammaproteobacteria</taxon>
        <taxon>sulfur-oxidizing symbionts</taxon>
    </lineage>
</organism>
<accession>A0A1H6LI36</accession>
<dbReference type="CDD" id="cd17535">
    <property type="entry name" value="REC_NarL-like"/>
    <property type="match status" value="1"/>
</dbReference>
<evidence type="ECO:0000313" key="9">
    <source>
        <dbReference type="Proteomes" id="UP000198988"/>
    </source>
</evidence>
<evidence type="ECO:0000313" key="7">
    <source>
        <dbReference type="EMBL" id="SEI00867.1"/>
    </source>
</evidence>
<evidence type="ECO:0000256" key="3">
    <source>
        <dbReference type="PROSITE-ProRule" id="PRU00169"/>
    </source>
</evidence>
<dbReference type="AlphaFoldDB" id="A0A1H6LI36"/>
<evidence type="ECO:0000259" key="5">
    <source>
        <dbReference type="PROSITE" id="PS50110"/>
    </source>
</evidence>
<evidence type="ECO:0000256" key="1">
    <source>
        <dbReference type="ARBA" id="ARBA00022553"/>
    </source>
</evidence>
<dbReference type="PANTHER" id="PTHR45566">
    <property type="entry name" value="HTH-TYPE TRANSCRIPTIONAL REGULATOR YHJB-RELATED"/>
    <property type="match status" value="1"/>
</dbReference>
<dbReference type="InterPro" id="IPR011006">
    <property type="entry name" value="CheY-like_superfamily"/>
</dbReference>
<name>A0A1H6LI36_9GAMM</name>
<dbReference type="EMBL" id="CVUD02000207">
    <property type="protein sequence ID" value="SEH88208.1"/>
    <property type="molecule type" value="Genomic_DNA"/>
</dbReference>
<dbReference type="Gene3D" id="3.40.50.2300">
    <property type="match status" value="1"/>
</dbReference>
<feature type="domain" description="HTH luxR-type" evidence="4">
    <location>
        <begin position="144"/>
        <end position="209"/>
    </location>
</feature>
<dbReference type="EMBL" id="CDSC02000433">
    <property type="protein sequence ID" value="SEI00867.1"/>
    <property type="molecule type" value="Genomic_DNA"/>
</dbReference>
<dbReference type="SMART" id="SM00421">
    <property type="entry name" value="HTH_LUXR"/>
    <property type="match status" value="1"/>
</dbReference>
<dbReference type="SMART" id="SM00448">
    <property type="entry name" value="REC"/>
    <property type="match status" value="1"/>
</dbReference>
<dbReference type="Pfam" id="PF00196">
    <property type="entry name" value="GerE"/>
    <property type="match status" value="1"/>
</dbReference>
<dbReference type="GO" id="GO:0006355">
    <property type="term" value="P:regulation of DNA-templated transcription"/>
    <property type="evidence" value="ECO:0007669"/>
    <property type="project" value="InterPro"/>
</dbReference>
<reference evidence="6" key="2">
    <citation type="submission" date="2016-06" db="EMBL/GenBank/DDBJ databases">
        <authorList>
            <person name="Olsen C.W."/>
            <person name="Carey S."/>
            <person name="Hinshaw L."/>
            <person name="Karasin A.I."/>
        </authorList>
    </citation>
    <scope>NUCLEOTIDE SEQUENCE [LARGE SCALE GENOMIC DNA]</scope>
    <source>
        <strain evidence="7">BazSymA</strain>
        <strain evidence="6">BazSymB</strain>
    </source>
</reference>
<evidence type="ECO:0000259" key="4">
    <source>
        <dbReference type="PROSITE" id="PS50043"/>
    </source>
</evidence>
<evidence type="ECO:0000313" key="6">
    <source>
        <dbReference type="EMBL" id="SEH88208.1"/>
    </source>
</evidence>
<dbReference type="CDD" id="cd06170">
    <property type="entry name" value="LuxR_C_like"/>
    <property type="match status" value="1"/>
</dbReference>
<proteinExistence type="predicted"/>
<sequence length="212" mass="23521">MYKMKIYIIDDHALFRNGLVSLLESRKISAKAASSPEQGLEEIPDLLIDIILLDLRMPSMSGLEVLKTLKERNEQTPVVILTTSTDENDLRDCLKYGAQGYLLKDMDPDELVDSLNEVATGSIIVTQDMTHVLVKALKNELTDSESSFELLTKREKEVACQISGGHSNKVIARELGISDGTVKLHVKSILKKLSLSSRVEVAVMVTEKGYCK</sequence>
<dbReference type="STRING" id="235205.BAZSYMB_SCAFFOLD00030_9"/>
<dbReference type="InterPro" id="IPR058245">
    <property type="entry name" value="NreC/VraR/RcsB-like_REC"/>
</dbReference>
<dbReference type="Proteomes" id="UP000198988">
    <property type="component" value="Unassembled WGS sequence"/>
</dbReference>
<dbReference type="SUPFAM" id="SSF46894">
    <property type="entry name" value="C-terminal effector domain of the bipartite response regulators"/>
    <property type="match status" value="1"/>
</dbReference>
<dbReference type="InterPro" id="IPR001789">
    <property type="entry name" value="Sig_transdc_resp-reg_receiver"/>
</dbReference>
<dbReference type="InterPro" id="IPR000792">
    <property type="entry name" value="Tscrpt_reg_LuxR_C"/>
</dbReference>
<feature type="domain" description="Response regulatory" evidence="5">
    <location>
        <begin position="5"/>
        <end position="119"/>
    </location>
</feature>
<evidence type="ECO:0000313" key="8">
    <source>
        <dbReference type="Proteomes" id="UP000198559"/>
    </source>
</evidence>
<evidence type="ECO:0000256" key="2">
    <source>
        <dbReference type="ARBA" id="ARBA00023125"/>
    </source>
</evidence>
<reference evidence="8 9" key="1">
    <citation type="submission" date="2016-06" db="EMBL/GenBank/DDBJ databases">
        <authorList>
            <person name="Petersen J."/>
            <person name="Sayavedra L."/>
        </authorList>
    </citation>
    <scope>NUCLEOTIDE SEQUENCE [LARGE SCALE GENOMIC DNA]</scope>
    <source>
        <strain evidence="9">BazSymA</strain>
        <strain evidence="8">BazSymB</strain>
    </source>
</reference>
<dbReference type="PRINTS" id="PR00038">
    <property type="entry name" value="HTHLUXR"/>
</dbReference>
<dbReference type="SUPFAM" id="SSF52172">
    <property type="entry name" value="CheY-like"/>
    <property type="match status" value="1"/>
</dbReference>
<dbReference type="PANTHER" id="PTHR45566:SF2">
    <property type="entry name" value="NARL SUBFAMILY"/>
    <property type="match status" value="1"/>
</dbReference>
<dbReference type="Proteomes" id="UP000198559">
    <property type="component" value="Unassembled WGS sequence"/>
</dbReference>
<gene>
    <name evidence="7" type="ORF">BAZSYMA_ACONTIG00041_11</name>
    <name evidence="6" type="ORF">BAZSYMB_SCAFFOLD00030_9</name>
</gene>
<dbReference type="Pfam" id="PF00072">
    <property type="entry name" value="Response_reg"/>
    <property type="match status" value="1"/>
</dbReference>
<keyword evidence="1 3" id="KW-0597">Phosphoprotein</keyword>
<dbReference type="PROSITE" id="PS00622">
    <property type="entry name" value="HTH_LUXR_1"/>
    <property type="match status" value="1"/>
</dbReference>
<protein>
    <submittedName>
        <fullName evidence="7">Two component LuxR family transcriptional regulator</fullName>
    </submittedName>
    <submittedName>
        <fullName evidence="6">Two component LuxR family transcriptionalregulator</fullName>
    </submittedName>
</protein>
<dbReference type="InterPro" id="IPR016032">
    <property type="entry name" value="Sig_transdc_resp-reg_C-effctor"/>
</dbReference>
<dbReference type="PROSITE" id="PS50110">
    <property type="entry name" value="RESPONSE_REGULATORY"/>
    <property type="match status" value="1"/>
</dbReference>
<dbReference type="PROSITE" id="PS50043">
    <property type="entry name" value="HTH_LUXR_2"/>
    <property type="match status" value="1"/>
</dbReference>
<dbReference type="InterPro" id="IPR051015">
    <property type="entry name" value="EvgA-like"/>
</dbReference>
<feature type="modified residue" description="4-aspartylphosphate" evidence="3">
    <location>
        <position position="54"/>
    </location>
</feature>
<keyword evidence="2" id="KW-0238">DNA-binding</keyword>
<dbReference type="GO" id="GO:0000160">
    <property type="term" value="P:phosphorelay signal transduction system"/>
    <property type="evidence" value="ECO:0007669"/>
    <property type="project" value="InterPro"/>
</dbReference>
<dbReference type="GO" id="GO:0003677">
    <property type="term" value="F:DNA binding"/>
    <property type="evidence" value="ECO:0007669"/>
    <property type="project" value="UniProtKB-KW"/>
</dbReference>